<organism evidence="1 2">
    <name type="scientific">Nakamurella antarctica</name>
    <dbReference type="NCBI Taxonomy" id="1902245"/>
    <lineage>
        <taxon>Bacteria</taxon>
        <taxon>Bacillati</taxon>
        <taxon>Actinomycetota</taxon>
        <taxon>Actinomycetes</taxon>
        <taxon>Nakamurellales</taxon>
        <taxon>Nakamurellaceae</taxon>
        <taxon>Nakamurella</taxon>
    </lineage>
</organism>
<sequence>MAVSPTPPPPLPGTLITLAPAPMELPMLLRVALDAQQIGVTRFELSWQQTDLAQAVEMLRAETQVILTAPGTSPLASMVDLVWRDRSVTADLPGMAPKEFCPPGSNRVHLLEFHLHATDVLGEIPSQVGLIAAGSQLPISVSSDGPTAMLAMMAALSGGCHLRVGTADSGGGPRENVALAAKAVGFAKLGGRPPLTSAEARVQLGLAPGKIDA</sequence>
<dbReference type="InterPro" id="IPR013785">
    <property type="entry name" value="Aldolase_TIM"/>
</dbReference>
<evidence type="ECO:0000313" key="2">
    <source>
        <dbReference type="Proteomes" id="UP000268084"/>
    </source>
</evidence>
<name>A0A3G8ZNY9_9ACTN</name>
<dbReference type="Pfam" id="PF05853">
    <property type="entry name" value="BKACE"/>
    <property type="match status" value="1"/>
</dbReference>
<dbReference type="KEGG" id="nak:EH165_13775"/>
<gene>
    <name evidence="1" type="ORF">EH165_13775</name>
</gene>
<dbReference type="OrthoDB" id="9063716at2"/>
<protein>
    <submittedName>
        <fullName evidence="1">Uncharacterized protein</fullName>
    </submittedName>
</protein>
<evidence type="ECO:0000313" key="1">
    <source>
        <dbReference type="EMBL" id="AZI59052.1"/>
    </source>
</evidence>
<dbReference type="InterPro" id="IPR008567">
    <property type="entry name" value="BKACE"/>
</dbReference>
<dbReference type="Proteomes" id="UP000268084">
    <property type="component" value="Chromosome"/>
</dbReference>
<dbReference type="EMBL" id="CP034170">
    <property type="protein sequence ID" value="AZI59052.1"/>
    <property type="molecule type" value="Genomic_DNA"/>
</dbReference>
<keyword evidence="2" id="KW-1185">Reference proteome</keyword>
<proteinExistence type="predicted"/>
<reference evidence="1 2" key="1">
    <citation type="submission" date="2018-11" db="EMBL/GenBank/DDBJ databases">
        <authorList>
            <person name="Da X."/>
        </authorList>
    </citation>
    <scope>NUCLEOTIDE SEQUENCE [LARGE SCALE GENOMIC DNA]</scope>
    <source>
        <strain evidence="1 2">S14-144</strain>
    </source>
</reference>
<dbReference type="GO" id="GO:0043720">
    <property type="term" value="F:3-keto-5-aminohexanoate cleavage activity"/>
    <property type="evidence" value="ECO:0007669"/>
    <property type="project" value="InterPro"/>
</dbReference>
<accession>A0A3G8ZNY9</accession>
<reference evidence="1 2" key="2">
    <citation type="submission" date="2018-12" db="EMBL/GenBank/DDBJ databases">
        <title>Nakamurella antarcticus sp. nov., isolated from Antarctica South Shetland Islands soil.</title>
        <authorList>
            <person name="Peng F."/>
        </authorList>
    </citation>
    <scope>NUCLEOTIDE SEQUENCE [LARGE SCALE GENOMIC DNA]</scope>
    <source>
        <strain evidence="1 2">S14-144</strain>
    </source>
</reference>
<dbReference type="Gene3D" id="3.20.20.70">
    <property type="entry name" value="Aldolase class I"/>
    <property type="match status" value="1"/>
</dbReference>
<dbReference type="AlphaFoldDB" id="A0A3G8ZNY9"/>